<dbReference type="AlphaFoldDB" id="A0A5J5NQ13"/>
<evidence type="ECO:0000313" key="2">
    <source>
        <dbReference type="Proteomes" id="UP000327439"/>
    </source>
</evidence>
<evidence type="ECO:0000313" key="1">
    <source>
        <dbReference type="EMBL" id="KAB1996204.1"/>
    </source>
</evidence>
<dbReference type="Proteomes" id="UP000327439">
    <property type="component" value="Chromosome D13"/>
</dbReference>
<dbReference type="EMBL" id="CM018227">
    <property type="protein sequence ID" value="KAB1996204.1"/>
    <property type="molecule type" value="Genomic_DNA"/>
</dbReference>
<accession>A0A5J5NQ13</accession>
<protein>
    <submittedName>
        <fullName evidence="1">Uncharacterized protein</fullName>
    </submittedName>
</protein>
<keyword evidence="2" id="KW-1185">Reference proteome</keyword>
<gene>
    <name evidence="1" type="ORF">ES319_D13G215900v1</name>
</gene>
<name>A0A5J5NQ13_GOSBA</name>
<organism evidence="1 2">
    <name type="scientific">Gossypium barbadense</name>
    <name type="common">Sea Island cotton</name>
    <name type="synonym">Hibiscus barbadensis</name>
    <dbReference type="NCBI Taxonomy" id="3634"/>
    <lineage>
        <taxon>Eukaryota</taxon>
        <taxon>Viridiplantae</taxon>
        <taxon>Streptophyta</taxon>
        <taxon>Embryophyta</taxon>
        <taxon>Tracheophyta</taxon>
        <taxon>Spermatophyta</taxon>
        <taxon>Magnoliopsida</taxon>
        <taxon>eudicotyledons</taxon>
        <taxon>Gunneridae</taxon>
        <taxon>Pentapetalae</taxon>
        <taxon>rosids</taxon>
        <taxon>malvids</taxon>
        <taxon>Malvales</taxon>
        <taxon>Malvaceae</taxon>
        <taxon>Malvoideae</taxon>
        <taxon>Gossypium</taxon>
    </lineage>
</organism>
<sequence>MIIGRVERANLIREHPLEFWVTFVAKYHF</sequence>
<reference evidence="2" key="1">
    <citation type="journal article" date="2020" name="Nat. Genet.">
        <title>Genomic diversifications of five Gossypium allopolyploid species and their impact on cotton improvement.</title>
        <authorList>
            <person name="Chen Z.J."/>
            <person name="Sreedasyam A."/>
            <person name="Ando A."/>
            <person name="Song Q."/>
            <person name="De Santiago L.M."/>
            <person name="Hulse-Kemp A.M."/>
            <person name="Ding M."/>
            <person name="Ye W."/>
            <person name="Kirkbride R.C."/>
            <person name="Jenkins J."/>
            <person name="Plott C."/>
            <person name="Lovell J."/>
            <person name="Lin Y.M."/>
            <person name="Vaughn R."/>
            <person name="Liu B."/>
            <person name="Simpson S."/>
            <person name="Scheffler B.E."/>
            <person name="Wen L."/>
            <person name="Saski C.A."/>
            <person name="Grover C.E."/>
            <person name="Hu G."/>
            <person name="Conover J.L."/>
            <person name="Carlson J.W."/>
            <person name="Shu S."/>
            <person name="Boston L.B."/>
            <person name="Williams M."/>
            <person name="Peterson D.G."/>
            <person name="McGee K."/>
            <person name="Jones D.C."/>
            <person name="Wendel J.F."/>
            <person name="Stelly D.M."/>
            <person name="Grimwood J."/>
            <person name="Schmutz J."/>
        </authorList>
    </citation>
    <scope>NUCLEOTIDE SEQUENCE [LARGE SCALE GENOMIC DNA]</scope>
    <source>
        <strain evidence="2">cv. 3-79</strain>
    </source>
</reference>
<proteinExistence type="predicted"/>